<comment type="caution">
    <text evidence="1">The sequence shown here is derived from an EMBL/GenBank/DDBJ whole genome shotgun (WGS) entry which is preliminary data.</text>
</comment>
<accession>A0A1A3NLK0</accession>
<organism evidence="1 2">
    <name type="scientific">Mycobacterium asiaticum</name>
    <dbReference type="NCBI Taxonomy" id="1790"/>
    <lineage>
        <taxon>Bacteria</taxon>
        <taxon>Bacillati</taxon>
        <taxon>Actinomycetota</taxon>
        <taxon>Actinomycetes</taxon>
        <taxon>Mycobacteriales</taxon>
        <taxon>Mycobacteriaceae</taxon>
        <taxon>Mycobacterium</taxon>
    </lineage>
</organism>
<evidence type="ECO:0000313" key="1">
    <source>
        <dbReference type="EMBL" id="OBK22225.1"/>
    </source>
</evidence>
<dbReference type="SUPFAM" id="SSF101898">
    <property type="entry name" value="NHL repeat"/>
    <property type="match status" value="1"/>
</dbReference>
<evidence type="ECO:0000313" key="2">
    <source>
        <dbReference type="Proteomes" id="UP000093928"/>
    </source>
</evidence>
<dbReference type="PANTHER" id="PTHR40274:SF3">
    <property type="entry name" value="VIRGINIAMYCIN B LYASE"/>
    <property type="match status" value="1"/>
</dbReference>
<dbReference type="InterPro" id="IPR011042">
    <property type="entry name" value="6-blade_b-propeller_TolB-like"/>
</dbReference>
<sequence length="301" mass="30484">MSKRLVAVLVGAAVALLAVLAVVVVMVLPKLTTPLVAPKESTASSASQTLLPFGRLELSAAGTAGTSVAVDRSGGVYVPDTGNGRVLKLAAAASEPTPLPIPGFDKPSGVAVDSAGTVYVIQGELAGSRLAKLSPGASAAVELPTSSAKFGRLAVGPDGVVYVAGLNSLERLKDGRFEQLPKPPGDFPQSVAVDEAGAIYVLVQTNSAYRIQKLSAAATSYTDVTGADLQVNGTVRMIALDSAGAIYFTGGHQVSKLARGSVQPIELPITDLMAPFGIAVGADGSVYVSDIAGGRVLKFQA</sequence>
<dbReference type="AlphaFoldDB" id="A0A1A3NLK0"/>
<protein>
    <submittedName>
        <fullName evidence="1">Uncharacterized protein</fullName>
    </submittedName>
</protein>
<dbReference type="EMBL" id="LZLS01000190">
    <property type="protein sequence ID" value="OBK22225.1"/>
    <property type="molecule type" value="Genomic_DNA"/>
</dbReference>
<dbReference type="Proteomes" id="UP000093928">
    <property type="component" value="Unassembled WGS sequence"/>
</dbReference>
<dbReference type="RefSeq" id="WP_065145973.1">
    <property type="nucleotide sequence ID" value="NZ_LZLS01000190.1"/>
</dbReference>
<dbReference type="Gene3D" id="2.120.10.30">
    <property type="entry name" value="TolB, C-terminal domain"/>
    <property type="match status" value="2"/>
</dbReference>
<proteinExistence type="predicted"/>
<name>A0A1A3NLK0_MYCAS</name>
<gene>
    <name evidence="1" type="ORF">A5634_07590</name>
</gene>
<dbReference type="OrthoDB" id="5240929at2"/>
<reference evidence="1 2" key="1">
    <citation type="submission" date="2016-06" db="EMBL/GenBank/DDBJ databases">
        <authorList>
            <person name="Kjaerup R.B."/>
            <person name="Dalgaard T.S."/>
            <person name="Juul-Madsen H.R."/>
        </authorList>
    </citation>
    <scope>NUCLEOTIDE SEQUENCE [LARGE SCALE GENOMIC DNA]</scope>
    <source>
        <strain evidence="1 2">1165133.8</strain>
    </source>
</reference>
<dbReference type="PANTHER" id="PTHR40274">
    <property type="entry name" value="VIRGINIAMYCIN B LYASE"/>
    <property type="match status" value="1"/>
</dbReference>
<dbReference type="InterPro" id="IPR051344">
    <property type="entry name" value="Vgb"/>
</dbReference>